<dbReference type="Pfam" id="PF13532">
    <property type="entry name" value="2OG-FeII_Oxy_2"/>
    <property type="match status" value="1"/>
</dbReference>
<dbReference type="SUPFAM" id="SSF51197">
    <property type="entry name" value="Clavaminate synthase-like"/>
    <property type="match status" value="1"/>
</dbReference>
<dbReference type="PANTHER" id="PTHR21052:SF0">
    <property type="entry name" value="ALPHA-KETOGLUTARATE-DEPENDENT DIOXYGENASE ALKB HOMOLOG 7, MITOCHONDRIAL"/>
    <property type="match status" value="1"/>
</dbReference>
<dbReference type="AlphaFoldDB" id="A0A914UJ51"/>
<keyword evidence="3" id="KW-1185">Reference proteome</keyword>
<evidence type="ECO:0000259" key="2">
    <source>
        <dbReference type="Pfam" id="PF13532"/>
    </source>
</evidence>
<dbReference type="WBParaSite" id="PSAMB.scaffold1032size36910.g10741.t1">
    <property type="protein sequence ID" value="PSAMB.scaffold1032size36910.g10741.t1"/>
    <property type="gene ID" value="PSAMB.scaffold1032size36910.g10741"/>
</dbReference>
<accession>A0A914UJ51</accession>
<feature type="domain" description="Alpha-ketoglutarate-dependent dioxygenase AlkB-like" evidence="2">
    <location>
        <begin position="94"/>
        <end position="240"/>
    </location>
</feature>
<dbReference type="Gene3D" id="2.60.120.590">
    <property type="entry name" value="Alpha-ketoglutarate-dependent dioxygenase AlkB-like"/>
    <property type="match status" value="1"/>
</dbReference>
<dbReference type="InterPro" id="IPR037151">
    <property type="entry name" value="AlkB-like_sf"/>
</dbReference>
<dbReference type="GO" id="GO:0006974">
    <property type="term" value="P:DNA damage response"/>
    <property type="evidence" value="ECO:0007669"/>
    <property type="project" value="InterPro"/>
</dbReference>
<dbReference type="GO" id="GO:0005759">
    <property type="term" value="C:mitochondrial matrix"/>
    <property type="evidence" value="ECO:0007669"/>
    <property type="project" value="TreeGrafter"/>
</dbReference>
<dbReference type="Proteomes" id="UP000887566">
    <property type="component" value="Unplaced"/>
</dbReference>
<organism evidence="3 4">
    <name type="scientific">Plectus sambesii</name>
    <dbReference type="NCBI Taxonomy" id="2011161"/>
    <lineage>
        <taxon>Eukaryota</taxon>
        <taxon>Metazoa</taxon>
        <taxon>Ecdysozoa</taxon>
        <taxon>Nematoda</taxon>
        <taxon>Chromadorea</taxon>
        <taxon>Plectida</taxon>
        <taxon>Plectina</taxon>
        <taxon>Plectoidea</taxon>
        <taxon>Plectidae</taxon>
        <taxon>Plectus</taxon>
    </lineage>
</organism>
<evidence type="ECO:0000313" key="3">
    <source>
        <dbReference type="Proteomes" id="UP000887566"/>
    </source>
</evidence>
<sequence>MALTAVGRQVLLRQKFSFLRSTLLSVDRRVVNTCQFDLYSSDSPCSSAIHIINEEKWPVTLRQAFERDCHVVLDFITDAEEATLCDEVAPRLKRLRYEQAHWDDAIHLYRETERSQWSPTATSIINRIKTRSFGSDAQHLSHVHVLDLHKDGLIKPHIDSSRYCGDVVSGVSLLSDSVMRLRHKDDEETLIVDLLLRRRSLYILSGVARYDFKHEILADAVSKFKEEWIPRDRRISIICRDLPKSVNASPTDKPLDFKNL</sequence>
<name>A0A914UJ51_9BILA</name>
<dbReference type="GO" id="GO:0006631">
    <property type="term" value="P:fatty acid metabolic process"/>
    <property type="evidence" value="ECO:0007669"/>
    <property type="project" value="TreeGrafter"/>
</dbReference>
<dbReference type="PANTHER" id="PTHR21052">
    <property type="entry name" value="SPERMATOGENESIS ASSOCIATED 11-RELATED"/>
    <property type="match status" value="1"/>
</dbReference>
<evidence type="ECO:0000313" key="4">
    <source>
        <dbReference type="WBParaSite" id="PSAMB.scaffold1032size36910.g10741.t1"/>
    </source>
</evidence>
<protein>
    <submittedName>
        <fullName evidence="4">Alpha-ketoglutarate-dependent dioxygenase AlkB-like domain-containing protein</fullName>
    </submittedName>
</protein>
<reference evidence="4" key="1">
    <citation type="submission" date="2022-11" db="UniProtKB">
        <authorList>
            <consortium name="WormBaseParasite"/>
        </authorList>
    </citation>
    <scope>IDENTIFICATION</scope>
</reference>
<proteinExistence type="predicted"/>
<comment type="cofactor">
    <cofactor evidence="1">
        <name>Fe(2+)</name>
        <dbReference type="ChEBI" id="CHEBI:29033"/>
    </cofactor>
</comment>
<dbReference type="InterPro" id="IPR032870">
    <property type="entry name" value="ALKBH7-like"/>
</dbReference>
<evidence type="ECO:0000256" key="1">
    <source>
        <dbReference type="ARBA" id="ARBA00001954"/>
    </source>
</evidence>
<dbReference type="InterPro" id="IPR027450">
    <property type="entry name" value="AlkB-like"/>
</dbReference>